<proteinExistence type="predicted"/>
<dbReference type="AlphaFoldDB" id="A0A3Q9BL57"/>
<evidence type="ECO:0000313" key="4">
    <source>
        <dbReference type="Proteomes" id="UP000273326"/>
    </source>
</evidence>
<dbReference type="Pfam" id="PF00534">
    <property type="entry name" value="Glycos_transf_1"/>
    <property type="match status" value="1"/>
</dbReference>
<evidence type="ECO:0000313" key="3">
    <source>
        <dbReference type="EMBL" id="AZP04920.1"/>
    </source>
</evidence>
<evidence type="ECO:0000259" key="1">
    <source>
        <dbReference type="Pfam" id="PF00534"/>
    </source>
</evidence>
<protein>
    <submittedName>
        <fullName evidence="3">Glycosyltransferase family 1 protein</fullName>
    </submittedName>
</protein>
<dbReference type="EMBL" id="CP034465">
    <property type="protein sequence ID" value="AZP04920.1"/>
    <property type="molecule type" value="Genomic_DNA"/>
</dbReference>
<evidence type="ECO:0000259" key="2">
    <source>
        <dbReference type="Pfam" id="PF13439"/>
    </source>
</evidence>
<keyword evidence="3" id="KW-0808">Transferase</keyword>
<accession>A0A3Q9BL57</accession>
<dbReference type="Proteomes" id="UP000273326">
    <property type="component" value="Chromosome"/>
</dbReference>
<dbReference type="SUPFAM" id="SSF53756">
    <property type="entry name" value="UDP-Glycosyltransferase/glycogen phosphorylase"/>
    <property type="match status" value="1"/>
</dbReference>
<dbReference type="InterPro" id="IPR001296">
    <property type="entry name" value="Glyco_trans_1"/>
</dbReference>
<dbReference type="PANTHER" id="PTHR12526">
    <property type="entry name" value="GLYCOSYLTRANSFERASE"/>
    <property type="match status" value="1"/>
</dbReference>
<dbReference type="Pfam" id="PF13439">
    <property type="entry name" value="Glyco_transf_4"/>
    <property type="match status" value="1"/>
</dbReference>
<feature type="domain" description="Glycosyl transferase family 1" evidence="1">
    <location>
        <begin position="192"/>
        <end position="361"/>
    </location>
</feature>
<keyword evidence="4" id="KW-1185">Reference proteome</keyword>
<reference evidence="4" key="1">
    <citation type="submission" date="2018-12" db="EMBL/GenBank/DDBJ databases">
        <title>Complete genome sequencing of Jeotgalibaca sp. H21T32.</title>
        <authorList>
            <person name="Bae J.-W."/>
            <person name="Lee S.-Y."/>
        </authorList>
    </citation>
    <scope>NUCLEOTIDE SEQUENCE [LARGE SCALE GENOMIC DNA]</scope>
    <source>
        <strain evidence="4">H21T32</strain>
    </source>
</reference>
<dbReference type="Gene3D" id="3.40.50.2000">
    <property type="entry name" value="Glycogen Phosphorylase B"/>
    <property type="match status" value="2"/>
</dbReference>
<dbReference type="GO" id="GO:0016757">
    <property type="term" value="F:glycosyltransferase activity"/>
    <property type="evidence" value="ECO:0007669"/>
    <property type="project" value="InterPro"/>
</dbReference>
<gene>
    <name evidence="3" type="ORF">EJN90_09875</name>
</gene>
<dbReference type="CDD" id="cd03801">
    <property type="entry name" value="GT4_PimA-like"/>
    <property type="match status" value="1"/>
</dbReference>
<feature type="domain" description="Glycosyltransferase subfamily 4-like N-terminal" evidence="2">
    <location>
        <begin position="15"/>
        <end position="180"/>
    </location>
</feature>
<dbReference type="OrthoDB" id="9768685at2"/>
<sequence>MKNILYLHAGAEMYGADKVLLELLKGLDKSQYNPIVVLPNDGVLVNALREEGITTEVIPYPILRRKFFNPKGILDYSSSYIKYSKEIIKLVANTKIDLIHVNTTAVLEGIYLKKQLKAPIVWHIHEILLKPKFMYHLLNFLIGKCSDTIVVVSEAVKAHVCQSKFVNPEKVKVIYNGINNQEFHPKNETEYLRNELHIPHDSVIVGMIGRVNAWKGQGDFLSAVEPILAKYDDVYALMVGGVFEGEEWRMEELKSKVAQSSNKERIIIQDFRKDTPNIHNLFDIFILPSTNPDPLPTVVLESMASGKPVISYNHGGAMEMVREDVNGLFSKAGVPSGITSNIELLLDDSKLREKMGRNSAERQATLFSLVSYVKNFQDLYDCF</sequence>
<name>A0A3Q9BL57_9LACT</name>
<organism evidence="3 4">
    <name type="scientific">Jeotgalibaca ciconiae</name>
    <dbReference type="NCBI Taxonomy" id="2496265"/>
    <lineage>
        <taxon>Bacteria</taxon>
        <taxon>Bacillati</taxon>
        <taxon>Bacillota</taxon>
        <taxon>Bacilli</taxon>
        <taxon>Lactobacillales</taxon>
        <taxon>Carnobacteriaceae</taxon>
        <taxon>Jeotgalibaca</taxon>
    </lineage>
</organism>
<dbReference type="KEGG" id="jeh:EJN90_09875"/>
<dbReference type="InterPro" id="IPR028098">
    <property type="entry name" value="Glyco_trans_4-like_N"/>
</dbReference>
<dbReference type="RefSeq" id="WP_126110795.1">
    <property type="nucleotide sequence ID" value="NZ_CP034465.1"/>
</dbReference>